<dbReference type="Proteomes" id="UP000319160">
    <property type="component" value="Unassembled WGS sequence"/>
</dbReference>
<comment type="caution">
    <text evidence="2">The sequence shown here is derived from an EMBL/GenBank/DDBJ whole genome shotgun (WGS) entry which is preliminary data.</text>
</comment>
<name>A0A553I4B5_9PEZI</name>
<proteinExistence type="predicted"/>
<organism evidence="2 3">
    <name type="scientific">Xylaria flabelliformis</name>
    <dbReference type="NCBI Taxonomy" id="2512241"/>
    <lineage>
        <taxon>Eukaryota</taxon>
        <taxon>Fungi</taxon>
        <taxon>Dikarya</taxon>
        <taxon>Ascomycota</taxon>
        <taxon>Pezizomycotina</taxon>
        <taxon>Sordariomycetes</taxon>
        <taxon>Xylariomycetidae</taxon>
        <taxon>Xylariales</taxon>
        <taxon>Xylariaceae</taxon>
        <taxon>Xylaria</taxon>
    </lineage>
</organism>
<reference evidence="3" key="1">
    <citation type="submission" date="2019-06" db="EMBL/GenBank/DDBJ databases">
        <title>Draft genome sequence of the griseofulvin-producing fungus Xylaria cubensis strain G536.</title>
        <authorList>
            <person name="Mead M.E."/>
            <person name="Raja H.A."/>
            <person name="Steenwyk J.L."/>
            <person name="Knowles S.L."/>
            <person name="Oberlies N.H."/>
            <person name="Rokas A."/>
        </authorList>
    </citation>
    <scope>NUCLEOTIDE SEQUENCE [LARGE SCALE GENOMIC DNA]</scope>
    <source>
        <strain evidence="3">G536</strain>
    </source>
</reference>
<protein>
    <submittedName>
        <fullName evidence="2">Uncharacterized protein</fullName>
    </submittedName>
</protein>
<dbReference type="EMBL" id="VFLP01000018">
    <property type="protein sequence ID" value="TRX95055.1"/>
    <property type="molecule type" value="Genomic_DNA"/>
</dbReference>
<gene>
    <name evidence="2" type="ORF">FHL15_004140</name>
</gene>
<evidence type="ECO:0000313" key="2">
    <source>
        <dbReference type="EMBL" id="TRX95055.1"/>
    </source>
</evidence>
<accession>A0A553I4B5</accession>
<evidence type="ECO:0000313" key="3">
    <source>
        <dbReference type="Proteomes" id="UP000319160"/>
    </source>
</evidence>
<evidence type="ECO:0000256" key="1">
    <source>
        <dbReference type="SAM" id="MobiDB-lite"/>
    </source>
</evidence>
<sequence>MDALTKTDPVLAPRNAFTAGSLGRSDWSQGDPGGDPTFPSGVRNYRRNLYYQLTTYLIRAMRRRRQLPQIEVEESILCVAARKRALAINGRGVKPSTW</sequence>
<keyword evidence="3" id="KW-1185">Reference proteome</keyword>
<dbReference type="AlphaFoldDB" id="A0A553I4B5"/>
<feature type="region of interest" description="Disordered" evidence="1">
    <location>
        <begin position="1"/>
        <end position="40"/>
    </location>
</feature>